<organism evidence="9 10">
    <name type="scientific">Neorhizobium lilium</name>
    <dbReference type="NCBI Taxonomy" id="2503024"/>
    <lineage>
        <taxon>Bacteria</taxon>
        <taxon>Pseudomonadati</taxon>
        <taxon>Pseudomonadota</taxon>
        <taxon>Alphaproteobacteria</taxon>
        <taxon>Hyphomicrobiales</taxon>
        <taxon>Rhizobiaceae</taxon>
        <taxon>Rhizobium/Agrobacterium group</taxon>
        <taxon>Neorhizobium</taxon>
    </lineage>
</organism>
<evidence type="ECO:0000256" key="3">
    <source>
        <dbReference type="ARBA" id="ARBA00022475"/>
    </source>
</evidence>
<keyword evidence="3" id="KW-1003">Cell membrane</keyword>
<keyword evidence="5 8" id="KW-1133">Transmembrane helix</keyword>
<dbReference type="CDD" id="cd16429">
    <property type="entry name" value="VirB10"/>
    <property type="match status" value="1"/>
</dbReference>
<evidence type="ECO:0000256" key="8">
    <source>
        <dbReference type="SAM" id="Phobius"/>
    </source>
</evidence>
<dbReference type="OrthoDB" id="9807354at2"/>
<proteinExistence type="inferred from homology"/>
<evidence type="ECO:0000256" key="1">
    <source>
        <dbReference type="ARBA" id="ARBA00004162"/>
    </source>
</evidence>
<keyword evidence="7" id="KW-0175">Coiled coil</keyword>
<accession>A0A3S3S265</accession>
<comment type="similarity">
    <text evidence="2">Belongs to the TrbI/VirB10 family.</text>
</comment>
<feature type="coiled-coil region" evidence="7">
    <location>
        <begin position="114"/>
        <end position="164"/>
    </location>
</feature>
<dbReference type="InterPro" id="IPR042217">
    <property type="entry name" value="T4SS_VirB10/TrbI"/>
</dbReference>
<protein>
    <submittedName>
        <fullName evidence="9">TrbI/VirB10 family protein</fullName>
    </submittedName>
</protein>
<comment type="subcellular location">
    <subcellularLocation>
        <location evidence="1">Cell membrane</location>
        <topology evidence="1">Single-pass membrane protein</topology>
    </subcellularLocation>
</comment>
<sequence>MSNIDFDRLDGQSNVASDRNGRLAKLALPFLLVVGAGILAYVNWPSGPQTSSLTDGTSEAFETSNTSIRNFPDEPAKQAADPNIVQIPAVEEKKPVQASEVDVTVNEGQDLEKLRQIEEARRRAEEERLAREEARRLAEEQTRLAALEAKRREEEEKARWERLRSEQIVLDGSSRQNLSDADNAVTVANDGQLVTVPGAESDANKAFLAQSEKQTASTVKATRFDRTDALVAQGTMIRGFLETAINTDLPGMVRSVVREDVRSLDGTRILIPKGSRLVGEYKSGLARGQKRVFIVWSRVIRSDGLSADIASPGADRLGRAGLTGEVDTHFWERFGSAIMLSVIGGAAEYVAALGQDTASTANTVSTVNPVTGAVTTITTQPSATDAAARSIAAEKSSAILQDIANEAFKDSRNIPPTIYVPQGESIIVYLRRDLDFSDFYADPVRQEMMRLKNGGQIRRNVDPTPYYPIAPVYK</sequence>
<dbReference type="GO" id="GO:0005886">
    <property type="term" value="C:plasma membrane"/>
    <property type="evidence" value="ECO:0007669"/>
    <property type="project" value="UniProtKB-SubCell"/>
</dbReference>
<evidence type="ECO:0000256" key="5">
    <source>
        <dbReference type="ARBA" id="ARBA00022989"/>
    </source>
</evidence>
<evidence type="ECO:0000256" key="2">
    <source>
        <dbReference type="ARBA" id="ARBA00010265"/>
    </source>
</evidence>
<dbReference type="Proteomes" id="UP000287687">
    <property type="component" value="Unassembled WGS sequence"/>
</dbReference>
<dbReference type="EMBL" id="SBIP01000006">
    <property type="protein sequence ID" value="RWX74887.1"/>
    <property type="molecule type" value="Genomic_DNA"/>
</dbReference>
<evidence type="ECO:0000256" key="6">
    <source>
        <dbReference type="ARBA" id="ARBA00023136"/>
    </source>
</evidence>
<evidence type="ECO:0000313" key="9">
    <source>
        <dbReference type="EMBL" id="RWX74887.1"/>
    </source>
</evidence>
<dbReference type="InterPro" id="IPR005498">
    <property type="entry name" value="T4SS_VirB10/TraB/TrbI"/>
</dbReference>
<keyword evidence="4 8" id="KW-0812">Transmembrane</keyword>
<dbReference type="NCBIfam" id="NF038091">
    <property type="entry name" value="T4SS_VirB10"/>
    <property type="match status" value="1"/>
</dbReference>
<gene>
    <name evidence="9" type="ORF">EPK99_23670</name>
</gene>
<keyword evidence="6 8" id="KW-0472">Membrane</keyword>
<evidence type="ECO:0000256" key="4">
    <source>
        <dbReference type="ARBA" id="ARBA00022692"/>
    </source>
</evidence>
<dbReference type="Gene3D" id="2.40.128.260">
    <property type="entry name" value="Type IV secretion system, VirB10/TraB/TrbI"/>
    <property type="match status" value="2"/>
</dbReference>
<name>A0A3S3S265_9HYPH</name>
<dbReference type="AlphaFoldDB" id="A0A3S3S265"/>
<dbReference type="InterPro" id="IPR047695">
    <property type="entry name" value="T4SS_VirB10/PtlG"/>
</dbReference>
<keyword evidence="10" id="KW-1185">Reference proteome</keyword>
<comment type="caution">
    <text evidence="9">The sequence shown here is derived from an EMBL/GenBank/DDBJ whole genome shotgun (WGS) entry which is preliminary data.</text>
</comment>
<evidence type="ECO:0000313" key="10">
    <source>
        <dbReference type="Proteomes" id="UP000287687"/>
    </source>
</evidence>
<reference evidence="9 10" key="1">
    <citation type="submission" date="2019-01" db="EMBL/GenBank/DDBJ databases">
        <title>The draft genome of Rhizobium sp. 24NR.</title>
        <authorList>
            <person name="Liu L."/>
            <person name="Liang L."/>
            <person name="Shi S."/>
            <person name="Xu L."/>
            <person name="Wang X."/>
            <person name="Li L."/>
            <person name="Zhang X."/>
        </authorList>
    </citation>
    <scope>NUCLEOTIDE SEQUENCE [LARGE SCALE GENOMIC DNA]</scope>
    <source>
        <strain evidence="9 10">24NR</strain>
    </source>
</reference>
<feature type="transmembrane region" description="Helical" evidence="8">
    <location>
        <begin position="26"/>
        <end position="44"/>
    </location>
</feature>
<dbReference type="RefSeq" id="WP_128445548.1">
    <property type="nucleotide sequence ID" value="NZ_SBIP01000006.1"/>
</dbReference>
<dbReference type="Pfam" id="PF03743">
    <property type="entry name" value="TrbI"/>
    <property type="match status" value="1"/>
</dbReference>
<evidence type="ECO:0000256" key="7">
    <source>
        <dbReference type="SAM" id="Coils"/>
    </source>
</evidence>